<evidence type="ECO:0000313" key="17">
    <source>
        <dbReference type="Proteomes" id="UP000013776"/>
    </source>
</evidence>
<evidence type="ECO:0000256" key="2">
    <source>
        <dbReference type="ARBA" id="ARBA00006636"/>
    </source>
</evidence>
<dbReference type="GO" id="GO:0004622">
    <property type="term" value="F:phosphatidylcholine lysophospholipase activity"/>
    <property type="evidence" value="ECO:0007669"/>
    <property type="project" value="UniProtKB-EC"/>
</dbReference>
<comment type="function">
    <text evidence="12">Intracellular phospholipase B that catalyzes the double deacylation of phosphatidylcholine (PC) to glycerophosphocholine (GroPCho). Plays an important role in membrane lipid homeostasis.</text>
</comment>
<comment type="similarity">
    <text evidence="2 12">Belongs to the NTE family.</text>
</comment>
<dbReference type="InterPro" id="IPR002641">
    <property type="entry name" value="PNPLA_dom"/>
</dbReference>
<dbReference type="GO" id="GO:0046470">
    <property type="term" value="P:phosphatidylcholine metabolic process"/>
    <property type="evidence" value="ECO:0007669"/>
    <property type="project" value="InterPro"/>
</dbReference>
<dbReference type="Gene3D" id="2.60.120.10">
    <property type="entry name" value="Jelly Rolls"/>
    <property type="match status" value="3"/>
</dbReference>
<feature type="compositionally biased region" description="Polar residues" evidence="13">
    <location>
        <begin position="230"/>
        <end position="241"/>
    </location>
</feature>
<feature type="short sequence motif" description="GXSXG" evidence="11">
    <location>
        <begin position="1105"/>
        <end position="1109"/>
    </location>
</feature>
<reference evidence="16 17" key="1">
    <citation type="journal article" date="2013" name="MBio">
        <title>Genome sequencing of the plant pathogen Taphrina deformans, the causal agent of peach leaf curl.</title>
        <authorList>
            <person name="Cisse O.H."/>
            <person name="Almeida J.M.G.C.F."/>
            <person name="Fonseca A."/>
            <person name="Kumar A.A."/>
            <person name="Salojaervi J."/>
            <person name="Overmyer K."/>
            <person name="Hauser P.M."/>
            <person name="Pagni M."/>
        </authorList>
    </citation>
    <scope>NUCLEOTIDE SEQUENCE [LARGE SCALE GENOMIC DNA]</scope>
    <source>
        <strain evidence="17">PYCC 5710 / ATCC 11124 / CBS 356.35 / IMI 108563 / JCM 9778 / NBRC 8474</strain>
    </source>
</reference>
<dbReference type="InterPro" id="IPR016035">
    <property type="entry name" value="Acyl_Trfase/lysoPLipase"/>
</dbReference>
<dbReference type="InterPro" id="IPR000595">
    <property type="entry name" value="cNMP-bd_dom"/>
</dbReference>
<proteinExistence type="inferred from homology"/>
<dbReference type="InterPro" id="IPR001423">
    <property type="entry name" value="LysoPLipase_patatin_CS"/>
</dbReference>
<evidence type="ECO:0000256" key="7">
    <source>
        <dbReference type="ARBA" id="ARBA00022963"/>
    </source>
</evidence>
<feature type="transmembrane region" description="Helical" evidence="12">
    <location>
        <begin position="28"/>
        <end position="52"/>
    </location>
</feature>
<dbReference type="STRING" id="1097556.R4X6F1"/>
<feature type="region of interest" description="Disordered" evidence="13">
    <location>
        <begin position="435"/>
        <end position="472"/>
    </location>
</feature>
<feature type="active site" description="Nucleophile" evidence="11">
    <location>
        <position position="1107"/>
    </location>
</feature>
<evidence type="ECO:0000256" key="3">
    <source>
        <dbReference type="ARBA" id="ARBA00013274"/>
    </source>
</evidence>
<evidence type="ECO:0000256" key="9">
    <source>
        <dbReference type="ARBA" id="ARBA00023098"/>
    </source>
</evidence>
<comment type="catalytic activity">
    <reaction evidence="12">
        <text>a 1-acyl-sn-glycero-3-phosphocholine + H2O = sn-glycerol 3-phosphocholine + a fatty acid + H(+)</text>
        <dbReference type="Rhea" id="RHEA:15177"/>
        <dbReference type="ChEBI" id="CHEBI:15377"/>
        <dbReference type="ChEBI" id="CHEBI:15378"/>
        <dbReference type="ChEBI" id="CHEBI:16870"/>
        <dbReference type="ChEBI" id="CHEBI:28868"/>
        <dbReference type="ChEBI" id="CHEBI:58168"/>
        <dbReference type="EC" id="3.1.1.5"/>
    </reaction>
</comment>
<comment type="caution">
    <text evidence="16">The sequence shown here is derived from an EMBL/GenBank/DDBJ whole genome shotgun (WGS) entry which is preliminary data.</text>
</comment>
<dbReference type="SUPFAM" id="SSF52151">
    <property type="entry name" value="FabD/lysophospholipase-like"/>
    <property type="match status" value="1"/>
</dbReference>
<dbReference type="VEuPathDB" id="FungiDB:TAPDE_000197"/>
<dbReference type="PROSITE" id="PS50042">
    <property type="entry name" value="CNMP_BINDING_3"/>
    <property type="match status" value="1"/>
</dbReference>
<dbReference type="InterPro" id="IPR018490">
    <property type="entry name" value="cNMP-bd_dom_sf"/>
</dbReference>
<dbReference type="PROSITE" id="PS51635">
    <property type="entry name" value="PNPLA"/>
    <property type="match status" value="1"/>
</dbReference>
<protein>
    <recommendedName>
        <fullName evidence="4 12">Lysophospholipase NTE1</fullName>
        <ecNumber evidence="3 12">3.1.1.5</ecNumber>
    </recommendedName>
    <alternativeName>
        <fullName evidence="12">Intracellular phospholipase B</fullName>
    </alternativeName>
</protein>
<keyword evidence="10 12" id="KW-0472">Membrane</keyword>
<dbReference type="PANTHER" id="PTHR14226">
    <property type="entry name" value="NEUROPATHY TARGET ESTERASE/SWISS CHEESE D.MELANOGASTER"/>
    <property type="match status" value="1"/>
</dbReference>
<dbReference type="Proteomes" id="UP000013776">
    <property type="component" value="Unassembled WGS sequence"/>
</dbReference>
<feature type="transmembrane region" description="Helical" evidence="12">
    <location>
        <begin position="179"/>
        <end position="205"/>
    </location>
</feature>
<feature type="short sequence motif" description="GXGXXG" evidence="11">
    <location>
        <begin position="1078"/>
        <end position="1083"/>
    </location>
</feature>
<dbReference type="GO" id="GO:0016042">
    <property type="term" value="P:lipid catabolic process"/>
    <property type="evidence" value="ECO:0007669"/>
    <property type="project" value="UniProtKB-UniRule"/>
</dbReference>
<gene>
    <name evidence="16" type="ORF">TAPDE_000197</name>
</gene>
<dbReference type="Pfam" id="PF00027">
    <property type="entry name" value="cNMP_binding"/>
    <property type="match status" value="1"/>
</dbReference>
<feature type="compositionally biased region" description="Basic and acidic residues" evidence="13">
    <location>
        <begin position="215"/>
        <end position="228"/>
    </location>
</feature>
<feature type="domain" description="PNPLA" evidence="15">
    <location>
        <begin position="1074"/>
        <end position="1253"/>
    </location>
</feature>
<dbReference type="CDD" id="cd00038">
    <property type="entry name" value="CAP_ED"/>
    <property type="match status" value="2"/>
</dbReference>
<feature type="domain" description="Cyclic nucleotide-binding" evidence="14">
    <location>
        <begin position="712"/>
        <end position="801"/>
    </location>
</feature>
<keyword evidence="12" id="KW-0256">Endoplasmic reticulum</keyword>
<comment type="subcellular location">
    <subcellularLocation>
        <location evidence="12">Endoplasmic reticulum membrane</location>
    </subcellularLocation>
    <subcellularLocation>
        <location evidence="1">Membrane</location>
    </subcellularLocation>
</comment>
<dbReference type="eggNOG" id="KOG2968">
    <property type="taxonomic scope" value="Eukaryota"/>
</dbReference>
<evidence type="ECO:0000256" key="5">
    <source>
        <dbReference type="ARBA" id="ARBA00022692"/>
    </source>
</evidence>
<evidence type="ECO:0000259" key="15">
    <source>
        <dbReference type="PROSITE" id="PS51635"/>
    </source>
</evidence>
<dbReference type="EC" id="3.1.1.5" evidence="3 12"/>
<dbReference type="SMART" id="SM00100">
    <property type="entry name" value="cNMP"/>
    <property type="match status" value="1"/>
</dbReference>
<accession>R4X6F1</accession>
<dbReference type="Pfam" id="PF24179">
    <property type="entry name" value="NTE_Ploop"/>
    <property type="match status" value="1"/>
</dbReference>
<evidence type="ECO:0000256" key="10">
    <source>
        <dbReference type="ARBA" id="ARBA00023136"/>
    </source>
</evidence>
<dbReference type="InterPro" id="IPR050301">
    <property type="entry name" value="NTE"/>
</dbReference>
<evidence type="ECO:0000256" key="1">
    <source>
        <dbReference type="ARBA" id="ARBA00004370"/>
    </source>
</evidence>
<keyword evidence="8 12" id="KW-1133">Transmembrane helix</keyword>
<evidence type="ECO:0000256" key="11">
    <source>
        <dbReference type="PROSITE-ProRule" id="PRU01161"/>
    </source>
</evidence>
<feature type="short sequence motif" description="DGA/G" evidence="11">
    <location>
        <begin position="1240"/>
        <end position="1242"/>
    </location>
</feature>
<keyword evidence="6 11" id="KW-0378">Hydrolase</keyword>
<dbReference type="Pfam" id="PF01734">
    <property type="entry name" value="Patatin"/>
    <property type="match status" value="1"/>
</dbReference>
<sequence length="1284" mass="143085">MLDSVMDIMSVPYSLWVYVVRYCASASFTLHFGFTSLAAIILGTGFIAYSAIRTRYFKNYSKLPIEPQRKHETTFHPELFVNRAGSDSKPGLHNYLDEFLSAIKVFGYLEKPVFHELTRHMQTRKLLAGETLNLEDEKSFCLVVDGHVQVFFKSDRVSKAEDDYEEGGEHYRLLTDSTLVCLSACVVANVYSAPLSSMFTILSLFTEDVKLRHGGSAEDNTRQREDAQSRPPNLQSPSNGHTPPGHLDHYQQATSAAVRGGKSSELPLQDIPFIPLLNPPIETQEDLPDSSSVHPGIIARANIDTTIAVIPAQAFRRLTRIYPRASAHIVQVIMTRFQRYNLCYFCHRDALTCDRVTFATGHNYLGLTAEILRTEKQMNDLTTYDLPNYVQASSLERLKNKIQAAGQHLSDVERANGLVVSSPAKRRPTSIRLASLRKRATTSGRGPASRDNLSPRMTSDEEVAKYSSDEADEDSAFRDSVLHCMFNSLGLEESTETIRSVENSVENSPRLASLDSLRHNKSSFGNVLSSMAMYDHRTIGSDGDSESAFTSNSLEGIEHEMDNDLEIIHFPKDSILVEAQERNPGLYYVIDGFLDVGIMTPISESARTGRPLRKKSGRESEATNPFEEEFEEMDDGFKSLYLVKPGGIAGYQAGIGNYRSFVDVRAKSDVLVGFLPRSSLERIMEKKPVVLLTMAKRLISLLSPLILHLDFALEWLQVSGGQTIYQQGDESDAIYIVLNGRVRTLRSDGSNSSQSTVTGEYGNGKSVGELEVLTDVLRPSTLHAVRETELARFPKQLFHSLALEHPGYRYTTITIQISRLIAKRMADLLRDRENGINTTDRINSAANLRTICILPLTPDIPVVEFADRLSRALKAVGSRVNVLNQATILDHLGRYAFSRMGKLRLASHLADQEEKFSKVLYVADAPSSSPWTQTCVSQADCVLLVCFAGANTTLTEPERVLLGTKTTARKELILLHPEKFVVPGSTRLWLRDRPWLAAHHHLVMENIGVDSDGFRPRTAQRTITTIKNKIENVQNSISRYTNRHEHNANVFHSSQQKNDYARLARRLCGRTIGLVLGGGGARGISHVGVIKALEEQGIPIDMVGGTSIGSFIGGLYARDGELLPMYGRAKKFSSRMAGLWRFALDLTYPTISYTTGHEFNRGIWKAFGQAQIEDFWLPFFCNTTNSKSCYTDAAPTNLYEVSQSRMDIHTTGYAWRYVRASMSLAGLVPPMTDEGDMLCDGGYVDNLPVSTMRNQGASNIFAVDVGSVDDRVEMHYGRKLSFNQ</sequence>
<keyword evidence="9 11" id="KW-0443">Lipid metabolism</keyword>
<feature type="compositionally biased region" description="Basic and acidic residues" evidence="13">
    <location>
        <begin position="458"/>
        <end position="468"/>
    </location>
</feature>
<name>R4X6F1_TAPDE</name>
<dbReference type="FunFam" id="3.40.1090.10:FF:000018">
    <property type="entry name" value="Lysophospholipase NTE1"/>
    <property type="match status" value="1"/>
</dbReference>
<evidence type="ECO:0000256" key="13">
    <source>
        <dbReference type="SAM" id="MobiDB-lite"/>
    </source>
</evidence>
<keyword evidence="5 12" id="KW-0812">Transmembrane</keyword>
<dbReference type="GO" id="GO:0005789">
    <property type="term" value="C:endoplasmic reticulum membrane"/>
    <property type="evidence" value="ECO:0007669"/>
    <property type="project" value="UniProtKB-SubCell"/>
</dbReference>
<dbReference type="PANTHER" id="PTHR14226:SF29">
    <property type="entry name" value="NEUROPATHY TARGET ESTERASE SWS"/>
    <property type="match status" value="1"/>
</dbReference>
<dbReference type="SUPFAM" id="SSF51206">
    <property type="entry name" value="cAMP-binding domain-like"/>
    <property type="match status" value="3"/>
</dbReference>
<evidence type="ECO:0000259" key="14">
    <source>
        <dbReference type="PROSITE" id="PS50042"/>
    </source>
</evidence>
<evidence type="ECO:0000256" key="4">
    <source>
        <dbReference type="ARBA" id="ARBA00018317"/>
    </source>
</evidence>
<feature type="active site" description="Proton acceptor" evidence="11">
    <location>
        <position position="1240"/>
    </location>
</feature>
<dbReference type="InterPro" id="IPR056556">
    <property type="entry name" value="NTE1_P-loop_dom"/>
</dbReference>
<evidence type="ECO:0000256" key="6">
    <source>
        <dbReference type="ARBA" id="ARBA00022801"/>
    </source>
</evidence>
<feature type="region of interest" description="Disordered" evidence="13">
    <location>
        <begin position="215"/>
        <end position="248"/>
    </location>
</feature>
<keyword evidence="7 11" id="KW-0442">Lipid degradation</keyword>
<evidence type="ECO:0000256" key="12">
    <source>
        <dbReference type="RuleBase" id="RU362043"/>
    </source>
</evidence>
<dbReference type="OrthoDB" id="421051at2759"/>
<keyword evidence="17" id="KW-1185">Reference proteome</keyword>
<dbReference type="EMBL" id="CAHR02000005">
    <property type="protein sequence ID" value="CCG80664.1"/>
    <property type="molecule type" value="Genomic_DNA"/>
</dbReference>
<dbReference type="InterPro" id="IPR014710">
    <property type="entry name" value="RmlC-like_jellyroll"/>
</dbReference>
<organism evidence="16 17">
    <name type="scientific">Taphrina deformans (strain PYCC 5710 / ATCC 11124 / CBS 356.35 / IMI 108563 / JCM 9778 / NBRC 8474)</name>
    <name type="common">Peach leaf curl fungus</name>
    <name type="synonym">Lalaria deformans</name>
    <dbReference type="NCBI Taxonomy" id="1097556"/>
    <lineage>
        <taxon>Eukaryota</taxon>
        <taxon>Fungi</taxon>
        <taxon>Dikarya</taxon>
        <taxon>Ascomycota</taxon>
        <taxon>Taphrinomycotina</taxon>
        <taxon>Taphrinomycetes</taxon>
        <taxon>Taphrinales</taxon>
        <taxon>Taphrinaceae</taxon>
        <taxon>Taphrina</taxon>
    </lineage>
</organism>
<dbReference type="PROSITE" id="PS01237">
    <property type="entry name" value="UPF0028"/>
    <property type="match status" value="1"/>
</dbReference>
<evidence type="ECO:0000256" key="8">
    <source>
        <dbReference type="ARBA" id="ARBA00022989"/>
    </source>
</evidence>
<evidence type="ECO:0000313" key="16">
    <source>
        <dbReference type="EMBL" id="CCG80664.1"/>
    </source>
</evidence>
<dbReference type="Gene3D" id="3.40.1090.10">
    <property type="entry name" value="Cytosolic phospholipase A2 catalytic domain"/>
    <property type="match status" value="2"/>
</dbReference>